<feature type="domain" description="NlpC/P60" evidence="6">
    <location>
        <begin position="142"/>
        <end position="262"/>
    </location>
</feature>
<feature type="compositionally biased region" description="Low complexity" evidence="5">
    <location>
        <begin position="19"/>
        <end position="56"/>
    </location>
</feature>
<gene>
    <name evidence="7" type="ORF">UFOPK3564_03765</name>
</gene>
<evidence type="ECO:0000259" key="6">
    <source>
        <dbReference type="PROSITE" id="PS51935"/>
    </source>
</evidence>
<accession>A0A6J7KMQ2</accession>
<dbReference type="Pfam" id="PF01471">
    <property type="entry name" value="PG_binding_1"/>
    <property type="match status" value="1"/>
</dbReference>
<dbReference type="InterPro" id="IPR038765">
    <property type="entry name" value="Papain-like_cys_pep_sf"/>
</dbReference>
<dbReference type="SUPFAM" id="SSF54001">
    <property type="entry name" value="Cysteine proteinases"/>
    <property type="match status" value="1"/>
</dbReference>
<evidence type="ECO:0000256" key="1">
    <source>
        <dbReference type="ARBA" id="ARBA00007074"/>
    </source>
</evidence>
<dbReference type="PANTHER" id="PTHR47053:SF1">
    <property type="entry name" value="MUREIN DD-ENDOPEPTIDASE MEPH-RELATED"/>
    <property type="match status" value="1"/>
</dbReference>
<dbReference type="InterPro" id="IPR036365">
    <property type="entry name" value="PGBD-like_sf"/>
</dbReference>
<evidence type="ECO:0000256" key="5">
    <source>
        <dbReference type="SAM" id="MobiDB-lite"/>
    </source>
</evidence>
<feature type="region of interest" description="Disordered" evidence="5">
    <location>
        <begin position="1"/>
        <end position="68"/>
    </location>
</feature>
<dbReference type="PROSITE" id="PS51935">
    <property type="entry name" value="NLPC_P60"/>
    <property type="match status" value="1"/>
</dbReference>
<dbReference type="InterPro" id="IPR036366">
    <property type="entry name" value="PGBDSf"/>
</dbReference>
<dbReference type="AlphaFoldDB" id="A0A6J7KMQ2"/>
<protein>
    <submittedName>
        <fullName evidence="7">Unannotated protein</fullName>
    </submittedName>
</protein>
<sequence>MLMLAAAPSAVAQTGGGTSATTTASTTPAEPGTGTSTQDPSPGTAPAAPSAGVSPTKTVKLTRSQTKKVQKRVRVKADGALGTRTRNAISRYQKKKRLTRTGRPNLETIKAMKMPFVAQVEAKLSRTTPAGDGTATATPAATGDVAAAIEAARGVIGTPYASGGNDASGFDCSGLMVYAFDKAGIALPRTSFDQYGEGTAVEKAAIQPGDLVFFSTAGAGASHVGIATSPTTVISATTRGVMEHRLDDDYWGAAYVGARRVGAGSTAPAASR</sequence>
<keyword evidence="2" id="KW-0645">Protease</keyword>
<organism evidence="7">
    <name type="scientific">freshwater metagenome</name>
    <dbReference type="NCBI Taxonomy" id="449393"/>
    <lineage>
        <taxon>unclassified sequences</taxon>
        <taxon>metagenomes</taxon>
        <taxon>ecological metagenomes</taxon>
    </lineage>
</organism>
<dbReference type="GO" id="GO:0008234">
    <property type="term" value="F:cysteine-type peptidase activity"/>
    <property type="evidence" value="ECO:0007669"/>
    <property type="project" value="UniProtKB-KW"/>
</dbReference>
<name>A0A6J7KMQ2_9ZZZZ</name>
<dbReference type="GO" id="GO:0006508">
    <property type="term" value="P:proteolysis"/>
    <property type="evidence" value="ECO:0007669"/>
    <property type="project" value="UniProtKB-KW"/>
</dbReference>
<keyword evidence="3" id="KW-0378">Hydrolase</keyword>
<dbReference type="InterPro" id="IPR051202">
    <property type="entry name" value="Peptidase_C40"/>
</dbReference>
<dbReference type="EMBL" id="CAFBMK010000403">
    <property type="protein sequence ID" value="CAB4956103.1"/>
    <property type="molecule type" value="Genomic_DNA"/>
</dbReference>
<evidence type="ECO:0000256" key="3">
    <source>
        <dbReference type="ARBA" id="ARBA00022801"/>
    </source>
</evidence>
<comment type="similarity">
    <text evidence="1">Belongs to the peptidase C40 family.</text>
</comment>
<proteinExistence type="inferred from homology"/>
<dbReference type="Pfam" id="PF00877">
    <property type="entry name" value="NLPC_P60"/>
    <property type="match status" value="1"/>
</dbReference>
<reference evidence="7" key="1">
    <citation type="submission" date="2020-05" db="EMBL/GenBank/DDBJ databases">
        <authorList>
            <person name="Chiriac C."/>
            <person name="Salcher M."/>
            <person name="Ghai R."/>
            <person name="Kavagutti S V."/>
        </authorList>
    </citation>
    <scope>NUCLEOTIDE SEQUENCE</scope>
</reference>
<evidence type="ECO:0000256" key="4">
    <source>
        <dbReference type="ARBA" id="ARBA00022807"/>
    </source>
</evidence>
<dbReference type="InterPro" id="IPR002477">
    <property type="entry name" value="Peptidoglycan-bd-like"/>
</dbReference>
<dbReference type="InterPro" id="IPR000064">
    <property type="entry name" value="NLP_P60_dom"/>
</dbReference>
<dbReference type="PANTHER" id="PTHR47053">
    <property type="entry name" value="MUREIN DD-ENDOPEPTIDASE MEPH-RELATED"/>
    <property type="match status" value="1"/>
</dbReference>
<evidence type="ECO:0000313" key="7">
    <source>
        <dbReference type="EMBL" id="CAB4956103.1"/>
    </source>
</evidence>
<dbReference type="Gene3D" id="3.90.1720.10">
    <property type="entry name" value="endopeptidase domain like (from Nostoc punctiforme)"/>
    <property type="match status" value="1"/>
</dbReference>
<dbReference type="Gene3D" id="1.10.101.10">
    <property type="entry name" value="PGBD-like superfamily/PGBD"/>
    <property type="match status" value="1"/>
</dbReference>
<evidence type="ECO:0000256" key="2">
    <source>
        <dbReference type="ARBA" id="ARBA00022670"/>
    </source>
</evidence>
<dbReference type="SUPFAM" id="SSF47090">
    <property type="entry name" value="PGBD-like"/>
    <property type="match status" value="1"/>
</dbReference>
<keyword evidence="4" id="KW-0788">Thiol protease</keyword>